<comment type="catalytic activity">
    <reaction evidence="6">
        <text>D-lyxose = D-xylulose</text>
        <dbReference type="Rhea" id="RHEA:14201"/>
        <dbReference type="ChEBI" id="CHEBI:16789"/>
        <dbReference type="ChEBI" id="CHEBI:17140"/>
        <dbReference type="EC" id="5.3.1.15"/>
    </reaction>
</comment>
<name>A0A5C1QP56_9SPIO</name>
<protein>
    <recommendedName>
        <fullName evidence="8">D-lyxose ketol-isomerase</fullName>
        <ecNumber evidence="8">5.3.1.15</ecNumber>
    </recommendedName>
</protein>
<comment type="similarity">
    <text evidence="7">Belongs to the D-lyxose ketol-isomerase family.</text>
</comment>
<dbReference type="RefSeq" id="WP_149486426.1">
    <property type="nucleotide sequence ID" value="NZ_CP036150.1"/>
</dbReference>
<reference evidence="9 10" key="1">
    <citation type="submission" date="2019-02" db="EMBL/GenBank/DDBJ databases">
        <title>Complete Genome Sequence and Methylome Analysis of free living Spirochaetas.</title>
        <authorList>
            <person name="Fomenkov A."/>
            <person name="Dubinina G."/>
            <person name="Leshcheva N."/>
            <person name="Mikheeva N."/>
            <person name="Grabovich M."/>
            <person name="Vincze T."/>
            <person name="Roberts R.J."/>
        </authorList>
    </citation>
    <scope>NUCLEOTIDE SEQUENCE [LARGE SCALE GENOMIC DNA]</scope>
    <source>
        <strain evidence="9 10">K2</strain>
    </source>
</reference>
<gene>
    <name evidence="9" type="ORF">EXM22_10225</name>
</gene>
<evidence type="ECO:0000256" key="8">
    <source>
        <dbReference type="ARBA" id="ARBA00044972"/>
    </source>
</evidence>
<organism evidence="9 10">
    <name type="scientific">Oceanispirochaeta crateris</name>
    <dbReference type="NCBI Taxonomy" id="2518645"/>
    <lineage>
        <taxon>Bacteria</taxon>
        <taxon>Pseudomonadati</taxon>
        <taxon>Spirochaetota</taxon>
        <taxon>Spirochaetia</taxon>
        <taxon>Spirochaetales</taxon>
        <taxon>Spirochaetaceae</taxon>
        <taxon>Oceanispirochaeta</taxon>
    </lineage>
</organism>
<evidence type="ECO:0000256" key="1">
    <source>
        <dbReference type="ARBA" id="ARBA00001936"/>
    </source>
</evidence>
<dbReference type="Pfam" id="PF07385">
    <property type="entry name" value="Lyx_isomer"/>
    <property type="match status" value="1"/>
</dbReference>
<proteinExistence type="inferred from homology"/>
<dbReference type="InterPro" id="IPR047581">
    <property type="entry name" value="EcSI_cupin"/>
</dbReference>
<evidence type="ECO:0000256" key="2">
    <source>
        <dbReference type="ARBA" id="ARBA00022723"/>
    </source>
</evidence>
<sequence>MTRSKINQIIKESIQFFEKMNFMLPPFAHFSKNDWVENISRYKEILDLQLGWDITDFGHDNFEEEGLLLFTLRNGRLGDSVYSKSYAEKIMIVQENQYTPMHYHWVKMEDIINRGGGNLLIKFYMADENDQFSPENIVLSIDGSETVITAGETVSLKPGESVTIPRKVFHTFWGEEGKGPVLVGEVSMVNDDSSDNNFFKAVGRFPKIEENEQPYRLIGSDYSHILAMESWS</sequence>
<keyword evidence="4 9" id="KW-0413">Isomerase</keyword>
<dbReference type="EC" id="5.3.1.15" evidence="8"/>
<dbReference type="GO" id="GO:0047828">
    <property type="term" value="F:D-lyxose ketol-isomerase activity"/>
    <property type="evidence" value="ECO:0007669"/>
    <property type="project" value="UniProtKB-EC"/>
</dbReference>
<dbReference type="AlphaFoldDB" id="A0A5C1QP56"/>
<evidence type="ECO:0000256" key="7">
    <source>
        <dbReference type="ARBA" id="ARBA00044951"/>
    </source>
</evidence>
<dbReference type="Gene3D" id="2.60.120.10">
    <property type="entry name" value="Jelly Rolls"/>
    <property type="match status" value="1"/>
</dbReference>
<keyword evidence="2" id="KW-0479">Metal-binding</keyword>
<keyword evidence="5" id="KW-0119">Carbohydrate metabolism</keyword>
<evidence type="ECO:0000256" key="6">
    <source>
        <dbReference type="ARBA" id="ARBA00044907"/>
    </source>
</evidence>
<evidence type="ECO:0000256" key="5">
    <source>
        <dbReference type="ARBA" id="ARBA00023277"/>
    </source>
</evidence>
<dbReference type="InterPro" id="IPR010864">
    <property type="entry name" value="D-lyxose_isomer"/>
</dbReference>
<dbReference type="GO" id="GO:0046872">
    <property type="term" value="F:metal ion binding"/>
    <property type="evidence" value="ECO:0007669"/>
    <property type="project" value="UniProtKB-KW"/>
</dbReference>
<dbReference type="CDD" id="cd20309">
    <property type="entry name" value="cupin_EcSI"/>
    <property type="match status" value="1"/>
</dbReference>
<comment type="cofactor">
    <cofactor evidence="1">
        <name>Mn(2+)</name>
        <dbReference type="ChEBI" id="CHEBI:29035"/>
    </cofactor>
</comment>
<evidence type="ECO:0000256" key="3">
    <source>
        <dbReference type="ARBA" id="ARBA00023211"/>
    </source>
</evidence>
<evidence type="ECO:0000313" key="10">
    <source>
        <dbReference type="Proteomes" id="UP000324209"/>
    </source>
</evidence>
<dbReference type="OrthoDB" id="27002at2"/>
<evidence type="ECO:0000256" key="4">
    <source>
        <dbReference type="ARBA" id="ARBA00023235"/>
    </source>
</evidence>
<dbReference type="InterPro" id="IPR011051">
    <property type="entry name" value="RmlC_Cupin_sf"/>
</dbReference>
<accession>A0A5C1QP56</accession>
<dbReference type="SUPFAM" id="SSF51182">
    <property type="entry name" value="RmlC-like cupins"/>
    <property type="match status" value="1"/>
</dbReference>
<dbReference type="InterPro" id="IPR014710">
    <property type="entry name" value="RmlC-like_jellyroll"/>
</dbReference>
<keyword evidence="10" id="KW-1185">Reference proteome</keyword>
<dbReference type="Proteomes" id="UP000324209">
    <property type="component" value="Chromosome"/>
</dbReference>
<evidence type="ECO:0000313" key="9">
    <source>
        <dbReference type="EMBL" id="QEN08346.1"/>
    </source>
</evidence>
<keyword evidence="3" id="KW-0464">Manganese</keyword>
<dbReference type="EMBL" id="CP036150">
    <property type="protein sequence ID" value="QEN08346.1"/>
    <property type="molecule type" value="Genomic_DNA"/>
</dbReference>
<dbReference type="KEGG" id="ock:EXM22_10225"/>